<dbReference type="Proteomes" id="UP000050277">
    <property type="component" value="Unassembled WGS sequence"/>
</dbReference>
<keyword evidence="2 5" id="KW-0812">Transmembrane</keyword>
<evidence type="ECO:0000256" key="4">
    <source>
        <dbReference type="ARBA" id="ARBA00023136"/>
    </source>
</evidence>
<dbReference type="EMBL" id="LGKP01000005">
    <property type="protein sequence ID" value="KPL91446.1"/>
    <property type="molecule type" value="Genomic_DNA"/>
</dbReference>
<dbReference type="GO" id="GO:0016020">
    <property type="term" value="C:membrane"/>
    <property type="evidence" value="ECO:0007669"/>
    <property type="project" value="UniProtKB-SubCell"/>
</dbReference>
<evidence type="ECO:0000256" key="2">
    <source>
        <dbReference type="ARBA" id="ARBA00022692"/>
    </source>
</evidence>
<dbReference type="InterPro" id="IPR035952">
    <property type="entry name" value="Rhomboid-like_sf"/>
</dbReference>
<keyword evidence="7" id="KW-1185">Reference proteome</keyword>
<accession>A0A0P6Y1I5</accession>
<evidence type="ECO:0000256" key="5">
    <source>
        <dbReference type="SAM" id="Phobius"/>
    </source>
</evidence>
<comment type="caution">
    <text evidence="6">The sequence shown here is derived from an EMBL/GenBank/DDBJ whole genome shotgun (WGS) entry which is preliminary data.</text>
</comment>
<name>A0A0P6Y1I5_9CHLR</name>
<protein>
    <submittedName>
        <fullName evidence="6">Uncharacterized protein</fullName>
    </submittedName>
</protein>
<evidence type="ECO:0000313" key="7">
    <source>
        <dbReference type="Proteomes" id="UP000050277"/>
    </source>
</evidence>
<feature type="transmembrane region" description="Helical" evidence="5">
    <location>
        <begin position="227"/>
        <end position="245"/>
    </location>
</feature>
<organism evidence="6 7">
    <name type="scientific">Herpetosiphon geysericola</name>
    <dbReference type="NCBI Taxonomy" id="70996"/>
    <lineage>
        <taxon>Bacteria</taxon>
        <taxon>Bacillati</taxon>
        <taxon>Chloroflexota</taxon>
        <taxon>Chloroflexia</taxon>
        <taxon>Herpetosiphonales</taxon>
        <taxon>Herpetosiphonaceae</taxon>
        <taxon>Herpetosiphon</taxon>
    </lineage>
</organism>
<dbReference type="Gene3D" id="1.20.1540.10">
    <property type="entry name" value="Rhomboid-like"/>
    <property type="match status" value="1"/>
</dbReference>
<reference evidence="6 7" key="1">
    <citation type="submission" date="2015-07" db="EMBL/GenBank/DDBJ databases">
        <title>Whole genome sequence of Herpetosiphon geysericola DSM 7119.</title>
        <authorList>
            <person name="Hemp J."/>
            <person name="Ward L.M."/>
            <person name="Pace L.A."/>
            <person name="Fischer W.W."/>
        </authorList>
    </citation>
    <scope>NUCLEOTIDE SEQUENCE [LARGE SCALE GENOMIC DNA]</scope>
    <source>
        <strain evidence="6 7">DSM 7119</strain>
    </source>
</reference>
<dbReference type="RefSeq" id="WP_054532744.1">
    <property type="nucleotide sequence ID" value="NZ_LGKP01000005.1"/>
</dbReference>
<dbReference type="AlphaFoldDB" id="A0A0P6Y1I5"/>
<feature type="transmembrane region" description="Helical" evidence="5">
    <location>
        <begin position="165"/>
        <end position="186"/>
    </location>
</feature>
<gene>
    <name evidence="6" type="ORF">SE18_01985</name>
</gene>
<keyword evidence="3 5" id="KW-1133">Transmembrane helix</keyword>
<evidence type="ECO:0000256" key="1">
    <source>
        <dbReference type="ARBA" id="ARBA00004141"/>
    </source>
</evidence>
<feature type="transmembrane region" description="Helical" evidence="5">
    <location>
        <begin position="139"/>
        <end position="159"/>
    </location>
</feature>
<comment type="subcellular location">
    <subcellularLocation>
        <location evidence="1">Membrane</location>
        <topology evidence="1">Multi-pass membrane protein</topology>
    </subcellularLocation>
</comment>
<evidence type="ECO:0000256" key="3">
    <source>
        <dbReference type="ARBA" id="ARBA00022989"/>
    </source>
</evidence>
<dbReference type="STRING" id="70996.SE18_01985"/>
<proteinExistence type="predicted"/>
<sequence length="254" mass="26608">MTIFDRLRSIGLGLQATKQITTLIDHATLESSSPTASTDSDLLSVGTLLVPVTDSLAKVAVLYGLSGLSALLNAVKSGDNAANPQAAVAWGAFQKSQVTGGQVWRILTYSLVHPSFAQALRESATMGILGTATTRFQSFSLAFSAVRLGIFVPLLVTAPQADNDAVLINMSGSSYCLLGVFLASLATDRDRLSMRSQNDVLAATGLGVLSAQMLVRLLRSSGQTRNAGLASLGAGIVSTLIMQIVRRINANKPE</sequence>
<evidence type="ECO:0000313" key="6">
    <source>
        <dbReference type="EMBL" id="KPL91446.1"/>
    </source>
</evidence>
<dbReference type="SUPFAM" id="SSF144091">
    <property type="entry name" value="Rhomboid-like"/>
    <property type="match status" value="1"/>
</dbReference>
<keyword evidence="4 5" id="KW-0472">Membrane</keyword>
<dbReference type="OrthoDB" id="9813074at2"/>